<dbReference type="Proteomes" id="UP000660024">
    <property type="component" value="Unassembled WGS sequence"/>
</dbReference>
<organism evidence="3 4">
    <name type="scientific">Pedobacter segetis</name>
    <dbReference type="NCBI Taxonomy" id="2793069"/>
    <lineage>
        <taxon>Bacteria</taxon>
        <taxon>Pseudomonadati</taxon>
        <taxon>Bacteroidota</taxon>
        <taxon>Sphingobacteriia</taxon>
        <taxon>Sphingobacteriales</taxon>
        <taxon>Sphingobacteriaceae</taxon>
        <taxon>Pedobacter</taxon>
    </lineage>
</organism>
<evidence type="ECO:0000259" key="2">
    <source>
        <dbReference type="Pfam" id="PF04264"/>
    </source>
</evidence>
<proteinExistence type="predicted"/>
<dbReference type="RefSeq" id="WP_200584798.1">
    <property type="nucleotide sequence ID" value="NZ_JAEHFY010000004.1"/>
</dbReference>
<reference evidence="3 4" key="1">
    <citation type="submission" date="2020-12" db="EMBL/GenBank/DDBJ databases">
        <title>Bacterial novel species Pedobacter sp. SD-b isolated from soil.</title>
        <authorList>
            <person name="Jung H.-Y."/>
        </authorList>
    </citation>
    <scope>NUCLEOTIDE SEQUENCE [LARGE SCALE GENOMIC DNA]</scope>
    <source>
        <strain evidence="3 4">SD-b</strain>
    </source>
</reference>
<feature type="domain" description="Lipid/polyisoprenoid-binding YceI-like" evidence="2">
    <location>
        <begin position="50"/>
        <end position="175"/>
    </location>
</feature>
<name>A0ABS1BGM9_9SPHI</name>
<keyword evidence="1" id="KW-0732">Signal</keyword>
<gene>
    <name evidence="3" type="ORF">I5M32_03525</name>
</gene>
<feature type="chain" id="PRO_5045047832" evidence="1">
    <location>
        <begin position="19"/>
        <end position="178"/>
    </location>
</feature>
<comment type="caution">
    <text evidence="3">The sequence shown here is derived from an EMBL/GenBank/DDBJ whole genome shotgun (WGS) entry which is preliminary data.</text>
</comment>
<dbReference type="Pfam" id="PF04264">
    <property type="entry name" value="YceI"/>
    <property type="match status" value="1"/>
</dbReference>
<dbReference type="Gene3D" id="2.40.128.110">
    <property type="entry name" value="Lipid/polyisoprenoid-binding, YceI-like"/>
    <property type="match status" value="1"/>
</dbReference>
<dbReference type="InterPro" id="IPR007372">
    <property type="entry name" value="Lipid/polyisoprenoid-bd_YceI"/>
</dbReference>
<evidence type="ECO:0000313" key="3">
    <source>
        <dbReference type="EMBL" id="MBK0382019.1"/>
    </source>
</evidence>
<feature type="signal peptide" evidence="1">
    <location>
        <begin position="1"/>
        <end position="18"/>
    </location>
</feature>
<dbReference type="EMBL" id="JAEHFY010000004">
    <property type="protein sequence ID" value="MBK0382019.1"/>
    <property type="molecule type" value="Genomic_DNA"/>
</dbReference>
<evidence type="ECO:0000313" key="4">
    <source>
        <dbReference type="Proteomes" id="UP000660024"/>
    </source>
</evidence>
<dbReference type="InterPro" id="IPR036761">
    <property type="entry name" value="TTHA0802/YceI-like_sf"/>
</dbReference>
<keyword evidence="4" id="KW-1185">Reference proteome</keyword>
<sequence length="178" mass="20080">MLFSIFVLLLTFNSGATAQILKSSGCKINFFSETPLENISAVSEQAVALLNLKTNEVAIQIPIKSFQFERSLMQEHFNENYMESDKYPLASFKGKIITPINLSNDGTYNVEVKGILNVHNVAQERTIKGKIEIKDNQVIINSKFDIACKDHHITIPSILFKKIAEVIQVNVYAQFIKK</sequence>
<protein>
    <submittedName>
        <fullName evidence="3">YceI family protein</fullName>
    </submittedName>
</protein>
<dbReference type="SUPFAM" id="SSF101874">
    <property type="entry name" value="YceI-like"/>
    <property type="match status" value="1"/>
</dbReference>
<accession>A0ABS1BGM9</accession>
<evidence type="ECO:0000256" key="1">
    <source>
        <dbReference type="SAM" id="SignalP"/>
    </source>
</evidence>